<dbReference type="Proteomes" id="UP000052943">
    <property type="component" value="Unassembled WGS sequence"/>
</dbReference>
<dbReference type="STRING" id="4790.A0A0W8CGN8"/>
<accession>A0A0W8CGN8</accession>
<dbReference type="PROSITE" id="PS51257">
    <property type="entry name" value="PROKAR_LIPOPROTEIN"/>
    <property type="match status" value="1"/>
</dbReference>
<dbReference type="OrthoDB" id="147163at2759"/>
<dbReference type="PANTHER" id="PTHR33657:SF8">
    <property type="entry name" value="DOMAIN PROTEIN, PUTATIVE (AFU_ORTHOLOGUE AFUA_5G00600)-RELATED"/>
    <property type="match status" value="1"/>
</dbReference>
<evidence type="ECO:0000256" key="1">
    <source>
        <dbReference type="ARBA" id="ARBA00004613"/>
    </source>
</evidence>
<evidence type="ECO:0000256" key="3">
    <source>
        <dbReference type="ARBA" id="ARBA00022525"/>
    </source>
</evidence>
<feature type="chain" id="PRO_5010443849" evidence="5">
    <location>
        <begin position="20"/>
        <end position="245"/>
    </location>
</feature>
<dbReference type="PANTHER" id="PTHR33657">
    <property type="entry name" value="DOMAIN PROTEIN, PUTATIVE (AFU_ORTHOLOGUE AFUA_5G00600)-RELATED"/>
    <property type="match status" value="1"/>
</dbReference>
<evidence type="ECO:0000313" key="7">
    <source>
        <dbReference type="EMBL" id="KUF83278.1"/>
    </source>
</evidence>
<comment type="subcellular location">
    <subcellularLocation>
        <location evidence="1">Secreted</location>
    </subcellularLocation>
</comment>
<evidence type="ECO:0000256" key="4">
    <source>
        <dbReference type="ARBA" id="ARBA00023026"/>
    </source>
</evidence>
<dbReference type="Pfam" id="PF05630">
    <property type="entry name" value="NPP1"/>
    <property type="match status" value="1"/>
</dbReference>
<dbReference type="InterPro" id="IPR008701">
    <property type="entry name" value="NPP1"/>
</dbReference>
<comment type="caution">
    <text evidence="7">The sequence shown here is derived from an EMBL/GenBank/DDBJ whole genome shotgun (WGS) entry which is preliminary data.</text>
</comment>
<dbReference type="GO" id="GO:0005576">
    <property type="term" value="C:extracellular region"/>
    <property type="evidence" value="ECO:0007669"/>
    <property type="project" value="UniProtKB-SubCell"/>
</dbReference>
<evidence type="ECO:0000313" key="9">
    <source>
        <dbReference type="Proteomes" id="UP000054636"/>
    </source>
</evidence>
<dbReference type="AlphaFoldDB" id="A0A0W8CGN8"/>
<keyword evidence="3" id="KW-0964">Secreted</keyword>
<dbReference type="EMBL" id="LNFP01002471">
    <property type="protein sequence ID" value="KUF83278.1"/>
    <property type="molecule type" value="Genomic_DNA"/>
</dbReference>
<protein>
    <submittedName>
        <fullName evidence="6">NPP1 protein</fullName>
    </submittedName>
</protein>
<dbReference type="Proteomes" id="UP000054636">
    <property type="component" value="Unassembled WGS sequence"/>
</dbReference>
<evidence type="ECO:0000256" key="5">
    <source>
        <dbReference type="SAM" id="SignalP"/>
    </source>
</evidence>
<organism evidence="7 9">
    <name type="scientific">Phytophthora nicotianae</name>
    <name type="common">Potato buckeye rot agent</name>
    <name type="synonym">Phytophthora parasitica</name>
    <dbReference type="NCBI Taxonomy" id="4792"/>
    <lineage>
        <taxon>Eukaryota</taxon>
        <taxon>Sar</taxon>
        <taxon>Stramenopiles</taxon>
        <taxon>Oomycota</taxon>
        <taxon>Peronosporomycetes</taxon>
        <taxon>Peronosporales</taxon>
        <taxon>Peronosporaceae</taxon>
        <taxon>Phytophthora</taxon>
    </lineage>
</organism>
<feature type="signal peptide" evidence="5">
    <location>
        <begin position="1"/>
        <end position="19"/>
    </location>
</feature>
<gene>
    <name evidence="6" type="ORF">AM587_10000656</name>
    <name evidence="7" type="ORF">AM588_10000547</name>
</gene>
<dbReference type="PIRSF" id="PIRSF029958">
    <property type="entry name" value="Necrosis-inducing_protein"/>
    <property type="match status" value="1"/>
</dbReference>
<keyword evidence="5" id="KW-0732">Signal</keyword>
<evidence type="ECO:0000313" key="6">
    <source>
        <dbReference type="EMBL" id="KUF75950.1"/>
    </source>
</evidence>
<evidence type="ECO:0000256" key="2">
    <source>
        <dbReference type="ARBA" id="ARBA00009520"/>
    </source>
</evidence>
<sequence length="245" mass="27828">MKLGVFVTTLFAALVACAATTIDHDKIEPFPQPKPVTMSEKAAIKFKPQLFTSIKTVCAPFPAVNAAGDVTGGLKGTNGNDACRFARKGSQVYGRAGWHKDMWAIMYAWYFPKGFWMDFPTRRHDWKNVVVWIDNPDLESPKIVAVSMSKSGRSYHTEDQSGGLISRSFFNGFDRTSLRFHYQTDLGSPYLNFAWWGGEYQDLIMWEQLTDPARVALNDIYNFGDVEVPFSDNNFEDYLDKAWPF</sequence>
<proteinExistence type="inferred from homology"/>
<reference evidence="8 9" key="1">
    <citation type="submission" date="2015-11" db="EMBL/GenBank/DDBJ databases">
        <title>Genomes and virulence difference between two physiological races of Phytophthora nicotianae.</title>
        <authorList>
            <person name="Liu H."/>
            <person name="Ma X."/>
            <person name="Yu H."/>
            <person name="Fang D."/>
            <person name="Li Y."/>
            <person name="Wang X."/>
            <person name="Wang W."/>
            <person name="Dong Y."/>
            <person name="Xiao B."/>
        </authorList>
    </citation>
    <scope>NUCLEOTIDE SEQUENCE [LARGE SCALE GENOMIC DNA]</scope>
    <source>
        <strain evidence="6">Race 0</strain>
        <strain evidence="8">race 0</strain>
        <strain evidence="7">Race 1</strain>
        <strain evidence="9">race 1</strain>
    </source>
</reference>
<name>A0A0W8CGN8_PHYNI</name>
<dbReference type="EMBL" id="LNFO01005924">
    <property type="protein sequence ID" value="KUF75950.1"/>
    <property type="molecule type" value="Genomic_DNA"/>
</dbReference>
<keyword evidence="4" id="KW-0843">Virulence</keyword>
<evidence type="ECO:0000313" key="8">
    <source>
        <dbReference type="Proteomes" id="UP000052943"/>
    </source>
</evidence>
<comment type="similarity">
    <text evidence="2">Belongs to the Necrosis inducing protein (NPP1) family.</text>
</comment>